<comment type="caution">
    <text evidence="1">The sequence shown here is derived from an EMBL/GenBank/DDBJ whole genome shotgun (WGS) entry which is preliminary data.</text>
</comment>
<keyword evidence="2" id="KW-1185">Reference proteome</keyword>
<reference evidence="1" key="2">
    <citation type="submission" date="2020-09" db="EMBL/GenBank/DDBJ databases">
        <authorList>
            <person name="Sun Q."/>
            <person name="Ohkuma M."/>
        </authorList>
    </citation>
    <scope>NUCLEOTIDE SEQUENCE</scope>
    <source>
        <strain evidence="1">JCM 31311</strain>
    </source>
</reference>
<gene>
    <name evidence="1" type="ORF">GCM10008957_55980</name>
</gene>
<name>A0A918KXH9_9DEIO</name>
<dbReference type="Proteomes" id="UP000603865">
    <property type="component" value="Unassembled WGS sequence"/>
</dbReference>
<sequence length="220" mass="24099">MILSDPVQHLLADVEATLSRLGHPDPAQLARDLGIRLIYDAKAGSHGGPPSIITLPLGLPVSLERQMLAHEIGHIFMQQSGLESELRAQWDTVGPETFRMHNETIARHLAGLILIPTPLRLRAERRYGVTPTAALQLVRATGTELKDVLDRLVYVDPDACRGAFVTCGKILTQLKTNNVWVEKSQYDRVHEIAELMPGAALRSIAPQQVLGLGSWSGGAW</sequence>
<reference evidence="1" key="1">
    <citation type="journal article" date="2014" name="Int. J. Syst. Evol. Microbiol.">
        <title>Complete genome sequence of Corynebacterium casei LMG S-19264T (=DSM 44701T), isolated from a smear-ripened cheese.</title>
        <authorList>
            <consortium name="US DOE Joint Genome Institute (JGI-PGF)"/>
            <person name="Walter F."/>
            <person name="Albersmeier A."/>
            <person name="Kalinowski J."/>
            <person name="Ruckert C."/>
        </authorList>
    </citation>
    <scope>NUCLEOTIDE SEQUENCE</scope>
    <source>
        <strain evidence="1">JCM 31311</strain>
    </source>
</reference>
<organism evidence="1 2">
    <name type="scientific">Deinococcus ruber</name>
    <dbReference type="NCBI Taxonomy" id="1848197"/>
    <lineage>
        <taxon>Bacteria</taxon>
        <taxon>Thermotogati</taxon>
        <taxon>Deinococcota</taxon>
        <taxon>Deinococci</taxon>
        <taxon>Deinococcales</taxon>
        <taxon>Deinococcaceae</taxon>
        <taxon>Deinococcus</taxon>
    </lineage>
</organism>
<dbReference type="RefSeq" id="WP_189093811.1">
    <property type="nucleotide sequence ID" value="NZ_BMQL01000103.1"/>
</dbReference>
<evidence type="ECO:0000313" key="2">
    <source>
        <dbReference type="Proteomes" id="UP000603865"/>
    </source>
</evidence>
<dbReference type="EMBL" id="BMQL01000103">
    <property type="protein sequence ID" value="GGR40248.1"/>
    <property type="molecule type" value="Genomic_DNA"/>
</dbReference>
<evidence type="ECO:0008006" key="3">
    <source>
        <dbReference type="Google" id="ProtNLM"/>
    </source>
</evidence>
<accession>A0A918KXH9</accession>
<protein>
    <recommendedName>
        <fullName evidence="3">IrrE N-terminal-like domain-containing protein</fullName>
    </recommendedName>
</protein>
<proteinExistence type="predicted"/>
<dbReference type="AlphaFoldDB" id="A0A918KXH9"/>
<evidence type="ECO:0000313" key="1">
    <source>
        <dbReference type="EMBL" id="GGR40248.1"/>
    </source>
</evidence>